<dbReference type="PRINTS" id="PR00420">
    <property type="entry name" value="RNGMNOXGNASE"/>
</dbReference>
<evidence type="ECO:0000256" key="2">
    <source>
        <dbReference type="ARBA" id="ARBA00022630"/>
    </source>
</evidence>
<dbReference type="InterPro" id="IPR002938">
    <property type="entry name" value="FAD-bd"/>
</dbReference>
<dbReference type="EMBL" id="CP029188">
    <property type="protein sequence ID" value="AWI30431.1"/>
    <property type="molecule type" value="Genomic_DNA"/>
</dbReference>
<keyword evidence="6" id="KW-0560">Oxidoreductase</keyword>
<dbReference type="PANTHER" id="PTHR43004">
    <property type="entry name" value="TRK SYSTEM POTASSIUM UPTAKE PROTEIN"/>
    <property type="match status" value="1"/>
</dbReference>
<dbReference type="InterPro" id="IPR036188">
    <property type="entry name" value="FAD/NAD-bd_sf"/>
</dbReference>
<sequence>MVDTDVLIVGAGPVGLTAAAELRRHGADCRIVDRLPARLPYAKAVGIQPRTLEIWDRMGMVREALDAAVPMRGQLLYADGSEQGRIDLRLPPDVPYGFAALPQYETERVIEEHLARFGTRIERATELVSFTQDTDGVLSRIVTVDGREEEVRSRFLVGCDGAHSVVRKTLGLTFEGAAFPEEYMLADVEVDWGLPPGYGVRAVHHGDDGTVDDLLVCIPLPGRGRYRVSMLVPPELSVAHRPAGEQGSRNGVAHGLETGQRAPGIEHIQAVLDRLAPEPTTASAMRWSSVFRISHRLVDKYADGRVFIAGDAAHIHPPTGAQGMNTGIQDACNLAWKLALTVRGAAQPHLLDSYDAERRPVGEEVVERTVRHAAQGVQADADADDFTTIMLREAQLLVAYPDSPVVGRGTPGLVGPGPGDRAPDCGGLTGGIAALPLRLYDLLRERGHVLLLHADSAAALGGCAEVATAIRHLTDGQMTALVLVAPDAGSGTHPDPDAEAGASTDAETQAGTGTDAGADTDTCTGADAGAEGTGASRGTSVASGVAGSGAGDPAELVGYATDADGRHLPAFLDSRGEFARAYRTTGAAAFVVRPDGYLSARVAPLTGAGSVAALSEELARVFRL</sequence>
<evidence type="ECO:0000256" key="1">
    <source>
        <dbReference type="ARBA" id="ARBA00001974"/>
    </source>
</evidence>
<organism evidence="6 7">
    <name type="scientific">Streptomyces tirandamycinicus</name>
    <dbReference type="NCBI Taxonomy" id="2174846"/>
    <lineage>
        <taxon>Bacteria</taxon>
        <taxon>Bacillati</taxon>
        <taxon>Actinomycetota</taxon>
        <taxon>Actinomycetes</taxon>
        <taxon>Kitasatosporales</taxon>
        <taxon>Streptomycetaceae</taxon>
        <taxon>Streptomyces</taxon>
    </lineage>
</organism>
<dbReference type="Pfam" id="PF01494">
    <property type="entry name" value="FAD_binding_3"/>
    <property type="match status" value="1"/>
</dbReference>
<evidence type="ECO:0000259" key="5">
    <source>
        <dbReference type="Pfam" id="PF01494"/>
    </source>
</evidence>
<evidence type="ECO:0000256" key="4">
    <source>
        <dbReference type="SAM" id="MobiDB-lite"/>
    </source>
</evidence>
<dbReference type="InterPro" id="IPR050641">
    <property type="entry name" value="RIFMO-like"/>
</dbReference>
<keyword evidence="7" id="KW-1185">Reference proteome</keyword>
<keyword evidence="3" id="KW-0274">FAD</keyword>
<evidence type="ECO:0000256" key="3">
    <source>
        <dbReference type="ARBA" id="ARBA00022827"/>
    </source>
</evidence>
<dbReference type="KEGG" id="stir:DDW44_17835"/>
<dbReference type="GO" id="GO:0016709">
    <property type="term" value="F:oxidoreductase activity, acting on paired donors, with incorporation or reduction of molecular oxygen, NAD(P)H as one donor, and incorporation of one atom of oxygen"/>
    <property type="evidence" value="ECO:0007669"/>
    <property type="project" value="UniProtKB-ARBA"/>
</dbReference>
<evidence type="ECO:0000313" key="7">
    <source>
        <dbReference type="Proteomes" id="UP000244900"/>
    </source>
</evidence>
<protein>
    <submittedName>
        <fullName evidence="6">Pentachlorophenol monooxygenase</fullName>
    </submittedName>
</protein>
<dbReference type="PANTHER" id="PTHR43004:SF19">
    <property type="entry name" value="BINDING MONOOXYGENASE, PUTATIVE (JCVI)-RELATED"/>
    <property type="match status" value="1"/>
</dbReference>
<dbReference type="Proteomes" id="UP000244900">
    <property type="component" value="Chromosome"/>
</dbReference>
<dbReference type="Gene3D" id="3.40.30.120">
    <property type="match status" value="1"/>
</dbReference>
<dbReference type="Gene3D" id="3.30.70.2450">
    <property type="match status" value="1"/>
</dbReference>
<dbReference type="AlphaFoldDB" id="A0A2S1SVK3"/>
<evidence type="ECO:0000313" key="6">
    <source>
        <dbReference type="EMBL" id="AWI30431.1"/>
    </source>
</evidence>
<keyword evidence="2" id="KW-0285">Flavoprotein</keyword>
<keyword evidence="6" id="KW-0503">Monooxygenase</keyword>
<dbReference type="OrthoDB" id="8670884at2"/>
<feature type="domain" description="FAD-binding" evidence="5">
    <location>
        <begin position="3"/>
        <end position="369"/>
    </location>
</feature>
<dbReference type="Gene3D" id="3.50.50.60">
    <property type="entry name" value="FAD/NAD(P)-binding domain"/>
    <property type="match status" value="1"/>
</dbReference>
<proteinExistence type="predicted"/>
<dbReference type="SUPFAM" id="SSF51905">
    <property type="entry name" value="FAD/NAD(P)-binding domain"/>
    <property type="match status" value="1"/>
</dbReference>
<reference evidence="6 7" key="1">
    <citation type="submission" date="2018-05" db="EMBL/GenBank/DDBJ databases">
        <title>Complete genome sequence of sponge-derived Streptomyces sp. HNM0039.</title>
        <authorList>
            <person name="Huang X."/>
            <person name="Zhou S."/>
        </authorList>
    </citation>
    <scope>NUCLEOTIDE SEQUENCE [LARGE SCALE GENOMIC DNA]</scope>
    <source>
        <strain evidence="6 7">HNM0039</strain>
    </source>
</reference>
<accession>A0A2S1SVK3</accession>
<dbReference type="GO" id="GO:0071949">
    <property type="term" value="F:FAD binding"/>
    <property type="evidence" value="ECO:0007669"/>
    <property type="project" value="InterPro"/>
</dbReference>
<feature type="compositionally biased region" description="Low complexity" evidence="4">
    <location>
        <begin position="504"/>
        <end position="545"/>
    </location>
</feature>
<name>A0A2S1SVK3_9ACTN</name>
<feature type="region of interest" description="Disordered" evidence="4">
    <location>
        <begin position="486"/>
        <end position="547"/>
    </location>
</feature>
<gene>
    <name evidence="6" type="ORF">DDW44_17835</name>
</gene>
<comment type="cofactor">
    <cofactor evidence="1">
        <name>FAD</name>
        <dbReference type="ChEBI" id="CHEBI:57692"/>
    </cofactor>
</comment>